<dbReference type="EMBL" id="JAPMOS010000131">
    <property type="protein sequence ID" value="KAJ4454856.1"/>
    <property type="molecule type" value="Genomic_DNA"/>
</dbReference>
<evidence type="ECO:0000256" key="1">
    <source>
        <dbReference type="SAM" id="MobiDB-lite"/>
    </source>
</evidence>
<feature type="region of interest" description="Disordered" evidence="1">
    <location>
        <begin position="382"/>
        <end position="416"/>
    </location>
</feature>
<feature type="transmembrane region" description="Helical" evidence="2">
    <location>
        <begin position="127"/>
        <end position="144"/>
    </location>
</feature>
<evidence type="ECO:0000313" key="3">
    <source>
        <dbReference type="EMBL" id="KAJ4454856.1"/>
    </source>
</evidence>
<protein>
    <submittedName>
        <fullName evidence="3">Solute carrier family 35 member F6</fullName>
    </submittedName>
</protein>
<dbReference type="SUPFAM" id="SSF103481">
    <property type="entry name" value="Multidrug resistance efflux transporter EmrE"/>
    <property type="match status" value="1"/>
</dbReference>
<reference evidence="3" key="1">
    <citation type="journal article" date="2022" name="bioRxiv">
        <title>Genomics of Preaxostyla Flagellates Illuminates Evolutionary Transitions and the Path Towards Mitochondrial Loss.</title>
        <authorList>
            <person name="Novak L.V.F."/>
            <person name="Treitli S.C."/>
            <person name="Pyrih J."/>
            <person name="Halakuc P."/>
            <person name="Pipaliya S.V."/>
            <person name="Vacek V."/>
            <person name="Brzon O."/>
            <person name="Soukal P."/>
            <person name="Eme L."/>
            <person name="Dacks J.B."/>
            <person name="Karnkowska A."/>
            <person name="Elias M."/>
            <person name="Hampl V."/>
        </authorList>
    </citation>
    <scope>NUCLEOTIDE SEQUENCE</scope>
    <source>
        <strain evidence="3">RCP-MX</strain>
    </source>
</reference>
<sequence length="416" mass="45267">MVSKIVSFLLVAGMLSFGSINTLSKKLQFQITSVGLCEPHTFQKPWTQTACMFLGESVCLIFYLVLKGCGKKDTKSVNADVGNPVPNPGMSIPKRLGLFLVLSLCDLAGTTLAGIGLLFTFASVYQMLRGSIIIFTAIWSVLFFKRKMEHYRWTAIGVTVIGLIFVGLSGVLSSTTAKDTPSWEMQLLGCLLIVAGQLANSTQMIIEEKNLKGYAMNPLIVVGSEGVWGFLITISVALPIVSSIPGKDCGAYESTPDALVMLTNNGFLLTMFLTYWLSIAFYNGLSLTLAKLLSSVHRTLIDACRTLFVWTFQLILYYATRGQYGEPWTPYSYLQVIGFGFLVTGTLLYNHIIRLEKFIPWMGLGGAPAAAPAEDKSAPVAYQPIPTAEPSAPPMGVPAEYTPSPSSYNQPQVQAL</sequence>
<feature type="transmembrane region" description="Helical" evidence="2">
    <location>
        <begin position="185"/>
        <end position="206"/>
    </location>
</feature>
<keyword evidence="4" id="KW-1185">Reference proteome</keyword>
<feature type="transmembrane region" description="Helical" evidence="2">
    <location>
        <begin position="96"/>
        <end position="121"/>
    </location>
</feature>
<accession>A0ABQ8U679</accession>
<dbReference type="PANTHER" id="PTHR13146">
    <property type="match status" value="1"/>
</dbReference>
<feature type="transmembrane region" description="Helical" evidence="2">
    <location>
        <begin position="331"/>
        <end position="352"/>
    </location>
</feature>
<name>A0ABQ8U679_9EUKA</name>
<keyword evidence="2" id="KW-0472">Membrane</keyword>
<proteinExistence type="predicted"/>
<gene>
    <name evidence="3" type="ORF">PAPYR_10365</name>
</gene>
<comment type="caution">
    <text evidence="3">The sequence shown here is derived from an EMBL/GenBank/DDBJ whole genome shotgun (WGS) entry which is preliminary data.</text>
</comment>
<feature type="transmembrane region" description="Helical" evidence="2">
    <location>
        <begin position="46"/>
        <end position="66"/>
    </location>
</feature>
<keyword evidence="2" id="KW-1133">Transmembrane helix</keyword>
<organism evidence="3 4">
    <name type="scientific">Paratrimastix pyriformis</name>
    <dbReference type="NCBI Taxonomy" id="342808"/>
    <lineage>
        <taxon>Eukaryota</taxon>
        <taxon>Metamonada</taxon>
        <taxon>Preaxostyla</taxon>
        <taxon>Paratrimastigidae</taxon>
        <taxon>Paratrimastix</taxon>
    </lineage>
</organism>
<keyword evidence="2" id="KW-0812">Transmembrane</keyword>
<evidence type="ECO:0000256" key="2">
    <source>
        <dbReference type="SAM" id="Phobius"/>
    </source>
</evidence>
<feature type="compositionally biased region" description="Polar residues" evidence="1">
    <location>
        <begin position="403"/>
        <end position="416"/>
    </location>
</feature>
<feature type="transmembrane region" description="Helical" evidence="2">
    <location>
        <begin position="266"/>
        <end position="287"/>
    </location>
</feature>
<dbReference type="InterPro" id="IPR037185">
    <property type="entry name" value="EmrE-like"/>
</dbReference>
<feature type="transmembrane region" description="Helical" evidence="2">
    <location>
        <begin position="151"/>
        <end position="173"/>
    </location>
</feature>
<dbReference type="Proteomes" id="UP001141327">
    <property type="component" value="Unassembled WGS sequence"/>
</dbReference>
<evidence type="ECO:0000313" key="4">
    <source>
        <dbReference type="Proteomes" id="UP001141327"/>
    </source>
</evidence>
<feature type="transmembrane region" description="Helical" evidence="2">
    <location>
        <begin position="299"/>
        <end position="319"/>
    </location>
</feature>
<feature type="transmembrane region" description="Helical" evidence="2">
    <location>
        <begin position="227"/>
        <end position="246"/>
    </location>
</feature>